<evidence type="ECO:0000313" key="2">
    <source>
        <dbReference type="EMBL" id="NVI46385.1"/>
    </source>
</evidence>
<accession>A0A973W399</accession>
<comment type="caution">
    <text evidence="2">The sequence shown here is derived from an EMBL/GenBank/DDBJ whole genome shotgun (WGS) entry which is preliminary data.</text>
</comment>
<name>A0A973W399_9BRAD</name>
<dbReference type="EMBL" id="JAAOLE020000001">
    <property type="protein sequence ID" value="NVI46385.1"/>
    <property type="molecule type" value="Genomic_DNA"/>
</dbReference>
<dbReference type="RefSeq" id="WP_166205710.1">
    <property type="nucleotide sequence ID" value="NZ_CP088285.1"/>
</dbReference>
<gene>
    <name evidence="2" type="ORF">HAP48_026180</name>
</gene>
<organism evidence="2">
    <name type="scientific">Bradyrhizobium septentrionale</name>
    <dbReference type="NCBI Taxonomy" id="1404411"/>
    <lineage>
        <taxon>Bacteria</taxon>
        <taxon>Pseudomonadati</taxon>
        <taxon>Pseudomonadota</taxon>
        <taxon>Alphaproteobacteria</taxon>
        <taxon>Hyphomicrobiales</taxon>
        <taxon>Nitrobacteraceae</taxon>
        <taxon>Bradyrhizobium</taxon>
    </lineage>
</organism>
<keyword evidence="1" id="KW-0812">Transmembrane</keyword>
<sequence>MINETNIIVGLLTVAEILICICVALAEHGYYYLAWITGYVAVLVGTFDGWYIAKARVTKFGEAP</sequence>
<dbReference type="AlphaFoldDB" id="A0A973W399"/>
<feature type="transmembrane region" description="Helical" evidence="1">
    <location>
        <begin position="7"/>
        <end position="26"/>
    </location>
</feature>
<keyword evidence="1" id="KW-0472">Membrane</keyword>
<feature type="transmembrane region" description="Helical" evidence="1">
    <location>
        <begin position="32"/>
        <end position="53"/>
    </location>
</feature>
<proteinExistence type="predicted"/>
<reference evidence="2" key="1">
    <citation type="submission" date="2020-06" db="EMBL/GenBank/DDBJ databases">
        <title>Whole Genome Sequence of Bradyrhizobium sp. Strain 1S1.</title>
        <authorList>
            <person name="Bromfield E.S.P."/>
            <person name="Cloutier S."/>
        </authorList>
    </citation>
    <scope>NUCLEOTIDE SEQUENCE [LARGE SCALE GENOMIC DNA]</scope>
    <source>
        <strain evidence="2">1S1</strain>
    </source>
</reference>
<evidence type="ECO:0000256" key="1">
    <source>
        <dbReference type="SAM" id="Phobius"/>
    </source>
</evidence>
<keyword evidence="1" id="KW-1133">Transmembrane helix</keyword>
<protein>
    <submittedName>
        <fullName evidence="2">Uncharacterized protein</fullName>
    </submittedName>
</protein>